<dbReference type="PANTHER" id="PTHR10578">
    <property type="entry name" value="S -2-HYDROXY-ACID OXIDASE-RELATED"/>
    <property type="match status" value="1"/>
</dbReference>
<keyword evidence="2 7" id="KW-0285">Flavoprotein</keyword>
<dbReference type="GO" id="GO:0009060">
    <property type="term" value="P:aerobic respiration"/>
    <property type="evidence" value="ECO:0007669"/>
    <property type="project" value="TreeGrafter"/>
</dbReference>
<dbReference type="Gene3D" id="3.20.20.70">
    <property type="entry name" value="Aldolase class I"/>
    <property type="match status" value="1"/>
</dbReference>
<accession>A0A085B7A1</accession>
<dbReference type="Pfam" id="PF01070">
    <property type="entry name" value="FMN_dh"/>
    <property type="match status" value="1"/>
</dbReference>
<evidence type="ECO:0000313" key="9">
    <source>
        <dbReference type="EMBL" id="KFC18346.1"/>
    </source>
</evidence>
<proteinExistence type="inferred from homology"/>
<organism evidence="9 10">
    <name type="scientific">Epilithonimonas lactis</name>
    <dbReference type="NCBI Taxonomy" id="421072"/>
    <lineage>
        <taxon>Bacteria</taxon>
        <taxon>Pseudomonadati</taxon>
        <taxon>Bacteroidota</taxon>
        <taxon>Flavobacteriia</taxon>
        <taxon>Flavobacteriales</taxon>
        <taxon>Weeksellaceae</taxon>
        <taxon>Chryseobacterium group</taxon>
        <taxon>Epilithonimonas</taxon>
    </lineage>
</organism>
<feature type="binding site" evidence="7">
    <location>
        <position position="113"/>
    </location>
    <ligand>
        <name>FMN</name>
        <dbReference type="ChEBI" id="CHEBI:58210"/>
    </ligand>
</feature>
<evidence type="ECO:0000256" key="3">
    <source>
        <dbReference type="ARBA" id="ARBA00022643"/>
    </source>
</evidence>
<comment type="caution">
    <text evidence="9">The sequence shown here is derived from an EMBL/GenBank/DDBJ whole genome shotgun (WGS) entry which is preliminary data.</text>
</comment>
<dbReference type="PROSITE" id="PS51349">
    <property type="entry name" value="FMN_HYDROXY_ACID_DH_2"/>
    <property type="match status" value="1"/>
</dbReference>
<evidence type="ECO:0000256" key="6">
    <source>
        <dbReference type="PIRSR" id="PIRSR000138-1"/>
    </source>
</evidence>
<evidence type="ECO:0000256" key="5">
    <source>
        <dbReference type="ARBA" id="ARBA00024042"/>
    </source>
</evidence>
<dbReference type="STRING" id="421072.SAMN04488097_3748"/>
<evidence type="ECO:0000256" key="4">
    <source>
        <dbReference type="ARBA" id="ARBA00023002"/>
    </source>
</evidence>
<feature type="binding site" evidence="7">
    <location>
        <begin position="336"/>
        <end position="337"/>
    </location>
    <ligand>
        <name>FMN</name>
        <dbReference type="ChEBI" id="CHEBI:58210"/>
    </ligand>
</feature>
<dbReference type="InterPro" id="IPR012133">
    <property type="entry name" value="Alpha-hydoxy_acid_DH_FMN"/>
</dbReference>
<dbReference type="AlphaFoldDB" id="A0A085B7A1"/>
<dbReference type="PROSITE" id="PS00557">
    <property type="entry name" value="FMN_HYDROXY_ACID_DH_1"/>
    <property type="match status" value="1"/>
</dbReference>
<keyword evidence="4" id="KW-0560">Oxidoreductase</keyword>
<protein>
    <submittedName>
        <fullName evidence="9">Lactate dehydrogenase</fullName>
    </submittedName>
</protein>
<feature type="binding site" evidence="7">
    <location>
        <position position="30"/>
    </location>
    <ligand>
        <name>glyoxylate</name>
        <dbReference type="ChEBI" id="CHEBI:36655"/>
    </ligand>
</feature>
<keyword evidence="10" id="KW-1185">Reference proteome</keyword>
<dbReference type="SUPFAM" id="SSF51395">
    <property type="entry name" value="FMN-linked oxidoreductases"/>
    <property type="match status" value="1"/>
</dbReference>
<dbReference type="GO" id="GO:0005886">
    <property type="term" value="C:plasma membrane"/>
    <property type="evidence" value="ECO:0007669"/>
    <property type="project" value="TreeGrafter"/>
</dbReference>
<dbReference type="PIRSF" id="PIRSF000138">
    <property type="entry name" value="Al-hdrx_acd_dh"/>
    <property type="match status" value="1"/>
</dbReference>
<evidence type="ECO:0000313" key="10">
    <source>
        <dbReference type="Proteomes" id="UP000028623"/>
    </source>
</evidence>
<sequence length="383" mass="43270">MSFPFDTNYASLELLIEKAKSRMPRFAFEYLDGGCNENINRDRNTSELRDVLLRPQYLQDQYREANMETELFGVKYSAPFGISPVGLQGLMWPNAPEILAKAAFKHNIPFILSTVTTSSIERIAELTEGKAWYQLYHPREEWLRDDILERCEASGYDVLVVLADVPTFGYRAKEIRNGLAMPPQLNLRTVSQAMVKPQWCLEMLKHGVPSFATMDKYMDKNMGVKQLGQFMNSTFSGRLNSDRIKAIRDKWKGKLVIKGVASDEDAAESVRLGFDGMIISNHGGRQLDAGESTIAVVKDISEKYKGQIKIMMDSGVRTGPDVARALSCGAEFTFMGRTFMYAVGALGDKGGDHIIEMLKMQFRQVMEQLCCNETTELQNFRVK</sequence>
<dbReference type="GO" id="GO:0004459">
    <property type="term" value="F:L-lactate dehydrogenase (NAD+) activity"/>
    <property type="evidence" value="ECO:0007669"/>
    <property type="project" value="TreeGrafter"/>
</dbReference>
<feature type="binding site" evidence="7">
    <location>
        <position position="280"/>
    </location>
    <ligand>
        <name>FMN</name>
        <dbReference type="ChEBI" id="CHEBI:58210"/>
    </ligand>
</feature>
<dbReference type="Proteomes" id="UP000028623">
    <property type="component" value="Unassembled WGS sequence"/>
</dbReference>
<dbReference type="InterPro" id="IPR037396">
    <property type="entry name" value="FMN_HAD"/>
</dbReference>
<dbReference type="CDD" id="cd02809">
    <property type="entry name" value="alpha_hydroxyacid_oxid_FMN"/>
    <property type="match status" value="1"/>
</dbReference>
<feature type="binding site" evidence="7">
    <location>
        <position position="171"/>
    </location>
    <ligand>
        <name>glyoxylate</name>
        <dbReference type="ChEBI" id="CHEBI:36655"/>
    </ligand>
</feature>
<feature type="binding site" evidence="7">
    <location>
        <position position="136"/>
    </location>
    <ligand>
        <name>glyoxylate</name>
        <dbReference type="ChEBI" id="CHEBI:36655"/>
    </ligand>
</feature>
<dbReference type="PANTHER" id="PTHR10578:SF107">
    <property type="entry name" value="2-HYDROXYACID OXIDASE 1"/>
    <property type="match status" value="1"/>
</dbReference>
<dbReference type="eggNOG" id="COG1304">
    <property type="taxonomic scope" value="Bacteria"/>
</dbReference>
<feature type="binding site" evidence="7">
    <location>
        <position position="282"/>
    </location>
    <ligand>
        <name>glyoxylate</name>
        <dbReference type="ChEBI" id="CHEBI:36655"/>
    </ligand>
</feature>
<feature type="binding site" evidence="7">
    <location>
        <begin position="84"/>
        <end position="86"/>
    </location>
    <ligand>
        <name>FMN</name>
        <dbReference type="ChEBI" id="CHEBI:58210"/>
    </ligand>
</feature>
<dbReference type="EMBL" id="JPLY01000007">
    <property type="protein sequence ID" value="KFC18346.1"/>
    <property type="molecule type" value="Genomic_DNA"/>
</dbReference>
<feature type="binding site" evidence="7">
    <location>
        <begin position="313"/>
        <end position="317"/>
    </location>
    <ligand>
        <name>FMN</name>
        <dbReference type="ChEBI" id="CHEBI:58210"/>
    </ligand>
</feature>
<dbReference type="OrthoDB" id="9770452at2"/>
<reference evidence="9 10" key="1">
    <citation type="submission" date="2014-07" db="EMBL/GenBank/DDBJ databases">
        <title>Epilithonimonas lactis LMG 22401 Genome.</title>
        <authorList>
            <person name="Pipes S.E."/>
            <person name="Stropko S.J."/>
        </authorList>
    </citation>
    <scope>NUCLEOTIDE SEQUENCE [LARGE SCALE GENOMIC DNA]</scope>
    <source>
        <strain evidence="9 10">LMG 24401</strain>
    </source>
</reference>
<evidence type="ECO:0000256" key="7">
    <source>
        <dbReference type="PIRSR" id="PIRSR000138-2"/>
    </source>
</evidence>
<dbReference type="InterPro" id="IPR000262">
    <property type="entry name" value="FMN-dep_DH"/>
</dbReference>
<comment type="similarity">
    <text evidence="5">Belongs to the FMN-dependent alpha-hydroxy acid dehydrogenase family.</text>
</comment>
<dbReference type="InterPro" id="IPR013785">
    <property type="entry name" value="Aldolase_TIM"/>
</dbReference>
<gene>
    <name evidence="9" type="ORF">IO89_17775</name>
</gene>
<evidence type="ECO:0000256" key="1">
    <source>
        <dbReference type="ARBA" id="ARBA00001917"/>
    </source>
</evidence>
<dbReference type="RefSeq" id="WP_034978818.1">
    <property type="nucleotide sequence ID" value="NZ_FOFI01000006.1"/>
</dbReference>
<evidence type="ECO:0000256" key="2">
    <source>
        <dbReference type="ARBA" id="ARBA00022630"/>
    </source>
</evidence>
<feature type="active site" description="Proton acceptor" evidence="6">
    <location>
        <position position="282"/>
    </location>
</feature>
<comment type="cofactor">
    <cofactor evidence="1">
        <name>FMN</name>
        <dbReference type="ChEBI" id="CHEBI:58210"/>
    </cofactor>
</comment>
<dbReference type="GO" id="GO:0010181">
    <property type="term" value="F:FMN binding"/>
    <property type="evidence" value="ECO:0007669"/>
    <property type="project" value="InterPro"/>
</dbReference>
<feature type="binding site" evidence="7">
    <location>
        <position position="285"/>
    </location>
    <ligand>
        <name>glyoxylate</name>
        <dbReference type="ChEBI" id="CHEBI:36655"/>
    </ligand>
</feature>
<dbReference type="InterPro" id="IPR008259">
    <property type="entry name" value="FMN_hydac_DH_AS"/>
</dbReference>
<name>A0A085B7A1_9FLAO</name>
<feature type="binding site" evidence="7">
    <location>
        <position position="134"/>
    </location>
    <ligand>
        <name>FMN</name>
        <dbReference type="ChEBI" id="CHEBI:58210"/>
    </ligand>
</feature>
<keyword evidence="3 7" id="KW-0288">FMN</keyword>
<feature type="domain" description="FMN hydroxy acid dehydrogenase" evidence="8">
    <location>
        <begin position="4"/>
        <end position="383"/>
    </location>
</feature>
<evidence type="ECO:0000259" key="8">
    <source>
        <dbReference type="PROSITE" id="PS51349"/>
    </source>
</evidence>
<feature type="binding site" evidence="7">
    <location>
        <position position="258"/>
    </location>
    <ligand>
        <name>FMN</name>
        <dbReference type="ChEBI" id="CHEBI:58210"/>
    </ligand>
</feature>